<dbReference type="PANTHER" id="PTHR43433:SF1">
    <property type="entry name" value="BLL5160 PROTEIN"/>
    <property type="match status" value="1"/>
</dbReference>
<protein>
    <submittedName>
        <fullName evidence="2">Alpha/beta hydrolase</fullName>
    </submittedName>
</protein>
<reference evidence="2 3" key="1">
    <citation type="submission" date="2016-11" db="EMBL/GenBank/DDBJ databases">
        <title>Paenibacillus species isolates.</title>
        <authorList>
            <person name="Beno S.M."/>
        </authorList>
    </citation>
    <scope>NUCLEOTIDE SEQUENCE [LARGE SCALE GENOMIC DNA]</scope>
    <source>
        <strain evidence="2 3">FSL F4-0100</strain>
    </source>
</reference>
<dbReference type="Gene3D" id="3.40.50.1820">
    <property type="entry name" value="alpha/beta hydrolase"/>
    <property type="match status" value="1"/>
</dbReference>
<feature type="domain" description="AB hydrolase-1" evidence="1">
    <location>
        <begin position="27"/>
        <end position="263"/>
    </location>
</feature>
<dbReference type="Pfam" id="PF00561">
    <property type="entry name" value="Abhydrolase_1"/>
    <property type="match status" value="1"/>
</dbReference>
<gene>
    <name evidence="2" type="ORF">BK123_15090</name>
</gene>
<proteinExistence type="predicted"/>
<keyword evidence="2" id="KW-0378">Hydrolase</keyword>
<dbReference type="InterPro" id="IPR050471">
    <property type="entry name" value="AB_hydrolase"/>
</dbReference>
<dbReference type="STRING" id="1401.BK123_15090"/>
<evidence type="ECO:0000313" key="2">
    <source>
        <dbReference type="EMBL" id="OME92351.1"/>
    </source>
</evidence>
<dbReference type="GO" id="GO:0016787">
    <property type="term" value="F:hydrolase activity"/>
    <property type="evidence" value="ECO:0007669"/>
    <property type="project" value="UniProtKB-KW"/>
</dbReference>
<dbReference type="RefSeq" id="WP_076323604.1">
    <property type="nucleotide sequence ID" value="NZ_MRTF01000005.1"/>
</dbReference>
<dbReference type="PRINTS" id="PR00111">
    <property type="entry name" value="ABHYDROLASE"/>
</dbReference>
<dbReference type="Proteomes" id="UP000187074">
    <property type="component" value="Unassembled WGS sequence"/>
</dbReference>
<dbReference type="PANTHER" id="PTHR43433">
    <property type="entry name" value="HYDROLASE, ALPHA/BETA FOLD FAMILY PROTEIN"/>
    <property type="match status" value="1"/>
</dbReference>
<evidence type="ECO:0000259" key="1">
    <source>
        <dbReference type="Pfam" id="PF00561"/>
    </source>
</evidence>
<organism evidence="2 3">
    <name type="scientific">Paenibacillus lautus</name>
    <name type="common">Bacillus lautus</name>
    <dbReference type="NCBI Taxonomy" id="1401"/>
    <lineage>
        <taxon>Bacteria</taxon>
        <taxon>Bacillati</taxon>
        <taxon>Bacillota</taxon>
        <taxon>Bacilli</taxon>
        <taxon>Bacillales</taxon>
        <taxon>Paenibacillaceae</taxon>
        <taxon>Paenibacillus</taxon>
    </lineage>
</organism>
<dbReference type="InterPro" id="IPR000073">
    <property type="entry name" value="AB_hydrolase_1"/>
</dbReference>
<dbReference type="SUPFAM" id="SSF53474">
    <property type="entry name" value="alpha/beta-Hydrolases"/>
    <property type="match status" value="1"/>
</dbReference>
<dbReference type="EMBL" id="MRTF01000005">
    <property type="protein sequence ID" value="OME92351.1"/>
    <property type="molecule type" value="Genomic_DNA"/>
</dbReference>
<evidence type="ECO:0000313" key="3">
    <source>
        <dbReference type="Proteomes" id="UP000187074"/>
    </source>
</evidence>
<dbReference type="InterPro" id="IPR029058">
    <property type="entry name" value="AB_hydrolase_fold"/>
</dbReference>
<name>A0A1R1B1V2_PAELA</name>
<accession>A0A1R1B1V2</accession>
<comment type="caution">
    <text evidence="2">The sequence shown here is derived from an EMBL/GenBank/DDBJ whole genome shotgun (WGS) entry which is preliminary data.</text>
</comment>
<dbReference type="AlphaFoldDB" id="A0A1R1B1V2"/>
<sequence length="287" mass="32717">MDRKVKRLSVGEITLEYTVVGKGMNILVFHGGHSSCIEEFGYQTLLSSGYSVITPSRAGYGKTSPEQDLKKMCGIYQALLDHLKVKKVHIIAVSAGGPTGICFAAMFPDRVASLTLQSAVTKPWLKPQDKEYKLGHRIFKPSVEKKTWNMIALINNILPRTTFKLMLPSFSKLRFSEIRERLDEKSLEEFRKMNNRQRSYSGFLIDLEQSQTDYTNELRSIRAPTLIQHSKNDSVVPLTHVEQAQSCIPHAEANVLDSWGHLIWIGQHARHFDERLLHFLSSNQIYE</sequence>
<dbReference type="OrthoDB" id="9773293at2"/>